<evidence type="ECO:0000256" key="4">
    <source>
        <dbReference type="ARBA" id="ARBA00022737"/>
    </source>
</evidence>
<keyword evidence="13 18" id="KW-0234">DNA repair</keyword>
<accession>A0A2S0WLF9</accession>
<dbReference type="PROSITE" id="PS50893">
    <property type="entry name" value="ABC_TRANSPORTER_2"/>
    <property type="match status" value="1"/>
</dbReference>
<dbReference type="EMBL" id="CP026952">
    <property type="protein sequence ID" value="AWB92179.1"/>
    <property type="molecule type" value="Genomic_DNA"/>
</dbReference>
<comment type="similarity">
    <text evidence="15 18">Belongs to the ABC transporter superfamily. UvrA family.</text>
</comment>
<dbReference type="Gene3D" id="3.40.50.300">
    <property type="entry name" value="P-loop containing nucleotide triphosphate hydrolases"/>
    <property type="match status" value="3"/>
</dbReference>
<evidence type="ECO:0000256" key="7">
    <source>
        <dbReference type="ARBA" id="ARBA00022769"/>
    </source>
</evidence>
<keyword evidence="4 18" id="KW-0677">Repeat</keyword>
<evidence type="ECO:0000256" key="13">
    <source>
        <dbReference type="ARBA" id="ARBA00023204"/>
    </source>
</evidence>
<evidence type="ECO:0000256" key="17">
    <source>
        <dbReference type="ARBA" id="ARBA00042156"/>
    </source>
</evidence>
<keyword evidence="8 18" id="KW-0863">Zinc-finger</keyword>
<gene>
    <name evidence="18" type="primary">uvrA</name>
    <name evidence="19" type="ORF">C3E78_08190</name>
</gene>
<dbReference type="GO" id="GO:0009432">
    <property type="term" value="P:SOS response"/>
    <property type="evidence" value="ECO:0007669"/>
    <property type="project" value="UniProtKB-UniRule"/>
</dbReference>
<dbReference type="PANTHER" id="PTHR43152">
    <property type="entry name" value="UVRABC SYSTEM PROTEIN A"/>
    <property type="match status" value="1"/>
</dbReference>
<dbReference type="KEGG" id="aez:C3E78_08190"/>
<evidence type="ECO:0000256" key="18">
    <source>
        <dbReference type="HAMAP-Rule" id="MF_00205"/>
    </source>
</evidence>
<dbReference type="InterPro" id="IPR027417">
    <property type="entry name" value="P-loop_NTPase"/>
</dbReference>
<evidence type="ECO:0000256" key="12">
    <source>
        <dbReference type="ARBA" id="ARBA00023125"/>
    </source>
</evidence>
<dbReference type="InterPro" id="IPR003439">
    <property type="entry name" value="ABC_transporter-like_ATP-bd"/>
</dbReference>
<accession>A0A5F2EPM4</accession>
<keyword evidence="11 18" id="KW-0267">Excision nuclease</keyword>
<evidence type="ECO:0000256" key="6">
    <source>
        <dbReference type="ARBA" id="ARBA00022763"/>
    </source>
</evidence>
<dbReference type="Pfam" id="PF17755">
    <property type="entry name" value="UvrA_DNA-bind"/>
    <property type="match status" value="1"/>
</dbReference>
<dbReference type="PANTHER" id="PTHR43152:SF3">
    <property type="entry name" value="UVRABC SYSTEM PROTEIN A"/>
    <property type="match status" value="1"/>
</dbReference>
<evidence type="ECO:0000256" key="11">
    <source>
        <dbReference type="ARBA" id="ARBA00022881"/>
    </source>
</evidence>
<sequence length="952" mass="105206">MTDRLVIRGAREHNLKDVSLDLPRDSLIVFTGLSGSGKSSLAFDTIFAEGQRRYVESLSAYARQFLGQMDKPDVDFIEGLSPAVSIDQKSTSRNPRSTVGTITEVYDYLRLLYARAGRAHCPQCGEPIARQTPQQIVDRILAGEEGTRFQVLAPVIRGRKGEYLELFRQLQSQGYSRTIVDGEVHMLADEPPKLTKQKKHTIDVVVDRLQVKKSQQQRLTESIETALELADGLVIIDYVDLDPKDENRTRRFSEKLACPNDHPLEVDELEPRSFSFNAPFGACPECHGIGTRMEVDPELVVPDDAKSLNEGAVVPWASAQVADYFSRLIGALADELGFSADTPWGDLSAEVQDAILHGHPTQVHVRYKNRYGRVRSYYTEFEGAIEYLERRHAETESETSKERLEGFMREVPCRVCKGTRLKPVILAVTLNSEKYGAKNIAEVCALSIAEAADYLATLEMSDRERQIGERVLKEINERLRFLLDVGLDYLALDRAAGSLSGGEAQRIRLATQIGAGLVGVLYVLDEPSIGLHQRDNQRLIETLIRLRDLGNTLIVVEHDEDTIRAADWAVDIGPGAGEHGGQVIVSGPVKELYESKDSLTGQYLSGRKVIPLPEKRRERTPGRELVVKGAKENNLRDIDVAFPLGMFVAVTGVSGSGKSSLVNDILYTQLARSIYGARTIPGRHRTITGLDQVDKVIHVDQSPIGRTPRSNPATYTGVFDHVRKLFAQTPEAKMRGYQQGRFSFNVKGGRCEACSGDGTIKIEMNFLPDVYVPCEVCHGARYNRETLEVLYKGKSIADVLDMPIEEAVEFFEAIPVIARHLRTLVEVGLGYVRLGQPATTLSGGESQRVKLSAELQKRSTGRTVYVLDEPTTGLHFEDISKLLGVLQRIVDTGNSVIVIEHNLDVIKTADWVVDMGPEGGSGGGLLIAEGTPEDVAKSAESHTGRFLKPLLA</sequence>
<keyword evidence="6 18" id="KW-0227">DNA damage</keyword>
<dbReference type="InterPro" id="IPR017871">
    <property type="entry name" value="ABC_transporter-like_CS"/>
</dbReference>
<dbReference type="GO" id="GO:0008270">
    <property type="term" value="F:zinc ion binding"/>
    <property type="evidence" value="ECO:0007669"/>
    <property type="project" value="UniProtKB-UniRule"/>
</dbReference>
<dbReference type="SUPFAM" id="SSF52540">
    <property type="entry name" value="P-loop containing nucleoside triphosphate hydrolases"/>
    <property type="match status" value="2"/>
</dbReference>
<dbReference type="RefSeq" id="WP_108577824.1">
    <property type="nucleotide sequence ID" value="NZ_CP026952.1"/>
</dbReference>
<dbReference type="InterPro" id="IPR004602">
    <property type="entry name" value="UvrA"/>
</dbReference>
<dbReference type="NCBIfam" id="TIGR00630">
    <property type="entry name" value="uvra"/>
    <property type="match status" value="1"/>
</dbReference>
<keyword evidence="20" id="KW-1185">Reference proteome</keyword>
<dbReference type="FunFam" id="1.20.1580.10:FF:000002">
    <property type="entry name" value="UvrABC system protein A"/>
    <property type="match status" value="1"/>
</dbReference>
<evidence type="ECO:0000256" key="15">
    <source>
        <dbReference type="ARBA" id="ARBA00038000"/>
    </source>
</evidence>
<dbReference type="AlphaFoldDB" id="A0A2S0WLF9"/>
<feature type="zinc finger region" description="C4-type" evidence="18">
    <location>
        <begin position="751"/>
        <end position="777"/>
    </location>
</feature>
<keyword evidence="12 18" id="KW-0238">DNA-binding</keyword>
<organism evidence="19 20">
    <name type="scientific">Aeromicrobium chenweiae</name>
    <dbReference type="NCBI Taxonomy" id="2079793"/>
    <lineage>
        <taxon>Bacteria</taxon>
        <taxon>Bacillati</taxon>
        <taxon>Actinomycetota</taxon>
        <taxon>Actinomycetes</taxon>
        <taxon>Propionibacteriales</taxon>
        <taxon>Nocardioidaceae</taxon>
        <taxon>Aeromicrobium</taxon>
    </lineage>
</organism>
<feature type="binding site" evidence="18">
    <location>
        <begin position="32"/>
        <end position="39"/>
    </location>
    <ligand>
        <name>ATP</name>
        <dbReference type="ChEBI" id="CHEBI:30616"/>
    </ligand>
</feature>
<dbReference type="Gene3D" id="3.30.190.20">
    <property type="match status" value="1"/>
</dbReference>
<evidence type="ECO:0000313" key="20">
    <source>
        <dbReference type="Proteomes" id="UP000244384"/>
    </source>
</evidence>
<dbReference type="FunFam" id="1.20.1580.10:FF:000001">
    <property type="entry name" value="UvrABC system protein A"/>
    <property type="match status" value="2"/>
</dbReference>
<comment type="function">
    <text evidence="18">The UvrABC repair system catalyzes the recognition and processing of DNA lesions. UvrA is an ATPase and a DNA-binding protein. A damage recognition complex composed of 2 UvrA and 2 UvrB subunits scans DNA for abnormalities. When the presence of a lesion has been verified by UvrB, the UvrA molecules dissociate.</text>
</comment>
<keyword evidence="2 18" id="KW-0963">Cytoplasm</keyword>
<dbReference type="OrthoDB" id="9809851at2"/>
<dbReference type="CDD" id="cd03271">
    <property type="entry name" value="ABC_UvrA_II"/>
    <property type="match status" value="1"/>
</dbReference>
<evidence type="ECO:0000256" key="10">
    <source>
        <dbReference type="ARBA" id="ARBA00022840"/>
    </source>
</evidence>
<keyword evidence="3 18" id="KW-0479">Metal-binding</keyword>
<comment type="caution">
    <text evidence="18">Lacks conserved residue(s) required for the propagation of feature annotation.</text>
</comment>
<evidence type="ECO:0000256" key="5">
    <source>
        <dbReference type="ARBA" id="ARBA00022741"/>
    </source>
</evidence>
<evidence type="ECO:0000313" key="19">
    <source>
        <dbReference type="EMBL" id="AWB92179.1"/>
    </source>
</evidence>
<dbReference type="GO" id="GO:0003677">
    <property type="term" value="F:DNA binding"/>
    <property type="evidence" value="ECO:0007669"/>
    <property type="project" value="UniProtKB-UniRule"/>
</dbReference>
<name>A0A2S0WLF9_9ACTN</name>
<dbReference type="GO" id="GO:0009380">
    <property type="term" value="C:excinuclease repair complex"/>
    <property type="evidence" value="ECO:0007669"/>
    <property type="project" value="InterPro"/>
</dbReference>
<evidence type="ECO:0000256" key="8">
    <source>
        <dbReference type="ARBA" id="ARBA00022771"/>
    </source>
</evidence>
<dbReference type="NCBIfam" id="NF001503">
    <property type="entry name" value="PRK00349.1"/>
    <property type="match status" value="1"/>
</dbReference>
<dbReference type="Gene3D" id="1.20.1580.10">
    <property type="entry name" value="ABC transporter ATPase like domain"/>
    <property type="match status" value="3"/>
</dbReference>
<keyword evidence="7 18" id="KW-0228">DNA excision</keyword>
<dbReference type="GO" id="GO:0005737">
    <property type="term" value="C:cytoplasm"/>
    <property type="evidence" value="ECO:0007669"/>
    <property type="project" value="UniProtKB-SubCell"/>
</dbReference>
<dbReference type="InterPro" id="IPR041552">
    <property type="entry name" value="UvrA_DNA-bd"/>
</dbReference>
<evidence type="ECO:0000256" key="9">
    <source>
        <dbReference type="ARBA" id="ARBA00022833"/>
    </source>
</evidence>
<keyword evidence="5 18" id="KW-0547">Nucleotide-binding</keyword>
<protein>
    <recommendedName>
        <fullName evidence="16 18">UvrABC system protein A</fullName>
        <shortName evidence="18">UvrA protein</shortName>
    </recommendedName>
    <alternativeName>
        <fullName evidence="17 18">Excinuclease ABC subunit A</fullName>
    </alternativeName>
</protein>
<evidence type="ECO:0000256" key="1">
    <source>
        <dbReference type="ARBA" id="ARBA00004496"/>
    </source>
</evidence>
<dbReference type="GO" id="GO:0009381">
    <property type="term" value="F:excinuclease ABC activity"/>
    <property type="evidence" value="ECO:0007669"/>
    <property type="project" value="UniProtKB-UniRule"/>
</dbReference>
<keyword evidence="9 18" id="KW-0862">Zinc</keyword>
<dbReference type="Proteomes" id="UP000244384">
    <property type="component" value="Chromosome"/>
</dbReference>
<dbReference type="GO" id="GO:0016887">
    <property type="term" value="F:ATP hydrolysis activity"/>
    <property type="evidence" value="ECO:0007669"/>
    <property type="project" value="InterPro"/>
</dbReference>
<reference evidence="20" key="1">
    <citation type="submission" date="2018-01" db="EMBL/GenBank/DDBJ databases">
        <authorList>
            <person name="Li J."/>
        </authorList>
    </citation>
    <scope>NUCLEOTIDE SEQUENCE [LARGE SCALE GENOMIC DNA]</scope>
    <source>
        <strain evidence="20">592</strain>
    </source>
</reference>
<dbReference type="CDD" id="cd03270">
    <property type="entry name" value="ABC_UvrA_I"/>
    <property type="match status" value="1"/>
</dbReference>
<evidence type="ECO:0000256" key="3">
    <source>
        <dbReference type="ARBA" id="ARBA00022723"/>
    </source>
</evidence>
<evidence type="ECO:0000256" key="2">
    <source>
        <dbReference type="ARBA" id="ARBA00022490"/>
    </source>
</evidence>
<comment type="subcellular location">
    <subcellularLocation>
        <location evidence="1 18">Cytoplasm</location>
    </subcellularLocation>
</comment>
<dbReference type="Gene3D" id="1.10.8.280">
    <property type="entry name" value="ABC transporter ATPase domain-like"/>
    <property type="match status" value="1"/>
</dbReference>
<dbReference type="GO" id="GO:0006289">
    <property type="term" value="P:nucleotide-excision repair"/>
    <property type="evidence" value="ECO:0007669"/>
    <property type="project" value="UniProtKB-UniRule"/>
</dbReference>
<proteinExistence type="inferred from homology"/>
<evidence type="ECO:0000256" key="16">
    <source>
        <dbReference type="ARBA" id="ARBA00039316"/>
    </source>
</evidence>
<dbReference type="PROSITE" id="PS00211">
    <property type="entry name" value="ABC_TRANSPORTER_1"/>
    <property type="match status" value="2"/>
</dbReference>
<evidence type="ECO:0000256" key="14">
    <source>
        <dbReference type="ARBA" id="ARBA00023236"/>
    </source>
</evidence>
<dbReference type="HAMAP" id="MF_00205">
    <property type="entry name" value="UvrA"/>
    <property type="match status" value="1"/>
</dbReference>
<keyword evidence="10 18" id="KW-0067">ATP-binding</keyword>
<keyword evidence="14 18" id="KW-0742">SOS response</keyword>
<comment type="subunit">
    <text evidence="18">Forms a heterotetramer with UvrB during the search for lesions.</text>
</comment>
<dbReference type="GO" id="GO:0005524">
    <property type="term" value="F:ATP binding"/>
    <property type="evidence" value="ECO:0007669"/>
    <property type="project" value="UniProtKB-UniRule"/>
</dbReference>
<dbReference type="InterPro" id="IPR041102">
    <property type="entry name" value="UvrA_inter"/>
</dbReference>
<feature type="binding site" evidence="18">
    <location>
        <begin position="652"/>
        <end position="659"/>
    </location>
    <ligand>
        <name>ATP</name>
        <dbReference type="ChEBI" id="CHEBI:30616"/>
    </ligand>
</feature>
<dbReference type="Pfam" id="PF17760">
    <property type="entry name" value="UvrA_inter"/>
    <property type="match status" value="1"/>
</dbReference>